<keyword evidence="5" id="KW-1185">Reference proteome</keyword>
<name>A0A914UUU0_9BILA</name>
<organism evidence="5 6">
    <name type="scientific">Plectus sambesii</name>
    <dbReference type="NCBI Taxonomy" id="2011161"/>
    <lineage>
        <taxon>Eukaryota</taxon>
        <taxon>Metazoa</taxon>
        <taxon>Ecdysozoa</taxon>
        <taxon>Nematoda</taxon>
        <taxon>Chromadorea</taxon>
        <taxon>Plectida</taxon>
        <taxon>Plectina</taxon>
        <taxon>Plectoidea</taxon>
        <taxon>Plectidae</taxon>
        <taxon>Plectus</taxon>
    </lineage>
</organism>
<proteinExistence type="inferred from homology"/>
<dbReference type="SUPFAM" id="SSF48371">
    <property type="entry name" value="ARM repeat"/>
    <property type="match status" value="1"/>
</dbReference>
<comment type="similarity">
    <text evidence="1">Belongs to the IFRD family.</text>
</comment>
<sequence>MGKKRNSNKDKEGGGEAPGKSKNKAVAHPHEDSDADSDAGSEATHLSLDDDLDSVAGDADVDVELTESDELALQERLGGHLDNALHKTTAIREAALKGIEVMLSKYIMPEVVEKWKMTLADAVEKAIKRGGPEAKTAVKIVALISLQLGVDASELVVKLLEPIRSNCADESMSLAYRAECASTLGLCGYLSVDEVEPLLQCLQCVRNVWMTVKSGNSTNESVGLFCAATAAWGLLLEEKAKGNTRIVKDALTTDLPKLCSYLESNQVEIRIAAGETLALLYELGVSVFQDVNFRPSNHQHSLEKLELLATDSLKYRAKRDRRVQRCSFRQVYTAIKERDVPSLTIKFGGETLELDSWSSKLIYDSMCQALRGGMNAHLKRNLILRDIFELGAPINGGVHKMDKLQRMSIQTIVDKARTQQRGKQRDKRTTNFS</sequence>
<evidence type="ECO:0000256" key="1">
    <source>
        <dbReference type="ARBA" id="ARBA00008828"/>
    </source>
</evidence>
<evidence type="ECO:0000259" key="3">
    <source>
        <dbReference type="Pfam" id="PF04836"/>
    </source>
</evidence>
<evidence type="ECO:0000313" key="6">
    <source>
        <dbReference type="WBParaSite" id="PSAMB.scaffold1278size33446.g12213.t1"/>
    </source>
</evidence>
<dbReference type="InterPro" id="IPR007701">
    <property type="entry name" value="Interferon-rel_develop_reg_N"/>
</dbReference>
<accession>A0A914UUU0</accession>
<evidence type="ECO:0000259" key="4">
    <source>
        <dbReference type="Pfam" id="PF05004"/>
    </source>
</evidence>
<dbReference type="AlphaFoldDB" id="A0A914UUU0"/>
<reference evidence="6" key="1">
    <citation type="submission" date="2022-11" db="UniProtKB">
        <authorList>
            <consortium name="WormBaseParasite"/>
        </authorList>
    </citation>
    <scope>IDENTIFICATION</scope>
</reference>
<feature type="region of interest" description="Disordered" evidence="2">
    <location>
        <begin position="1"/>
        <end position="53"/>
    </location>
</feature>
<feature type="region of interest" description="Disordered" evidence="2">
    <location>
        <begin position="414"/>
        <end position="433"/>
    </location>
</feature>
<feature type="domain" description="Interferon-related developmental regulator C-terminal" evidence="3">
    <location>
        <begin position="381"/>
        <end position="429"/>
    </location>
</feature>
<dbReference type="Pfam" id="PF05004">
    <property type="entry name" value="IFRD"/>
    <property type="match status" value="1"/>
</dbReference>
<feature type="domain" description="Interferon-related developmental regulator N-terminal" evidence="4">
    <location>
        <begin position="58"/>
        <end position="335"/>
    </location>
</feature>
<dbReference type="Pfam" id="PF04836">
    <property type="entry name" value="IFRD_C"/>
    <property type="match status" value="1"/>
</dbReference>
<protein>
    <submittedName>
        <fullName evidence="6">Interferon-related developmental regulator 1</fullName>
    </submittedName>
</protein>
<dbReference type="InterPro" id="IPR016024">
    <property type="entry name" value="ARM-type_fold"/>
</dbReference>
<dbReference type="Proteomes" id="UP000887566">
    <property type="component" value="Unplaced"/>
</dbReference>
<evidence type="ECO:0000256" key="2">
    <source>
        <dbReference type="SAM" id="MobiDB-lite"/>
    </source>
</evidence>
<dbReference type="PANTHER" id="PTHR12354">
    <property type="entry name" value="INTERFERON-RELATED DEVELOPMENTAL REGULATOR"/>
    <property type="match status" value="1"/>
</dbReference>
<dbReference type="InterPro" id="IPR039777">
    <property type="entry name" value="IFRD"/>
</dbReference>
<dbReference type="PANTHER" id="PTHR12354:SF1">
    <property type="entry name" value="INTERFERON-RELATED DEVELOPMENTAL REGULATOR 1"/>
    <property type="match status" value="1"/>
</dbReference>
<dbReference type="WBParaSite" id="PSAMB.scaffold1278size33446.g12213.t1">
    <property type="protein sequence ID" value="PSAMB.scaffold1278size33446.g12213.t1"/>
    <property type="gene ID" value="PSAMB.scaffold1278size33446.g12213"/>
</dbReference>
<evidence type="ECO:0000313" key="5">
    <source>
        <dbReference type="Proteomes" id="UP000887566"/>
    </source>
</evidence>
<dbReference type="InterPro" id="IPR006921">
    <property type="entry name" value="Interferon-rel_develop_reg_C"/>
</dbReference>